<dbReference type="STRING" id="41688.A0A2N3N4T6"/>
<dbReference type="GO" id="GO:0006412">
    <property type="term" value="P:translation"/>
    <property type="evidence" value="ECO:0007669"/>
    <property type="project" value="InterPro"/>
</dbReference>
<dbReference type="AlphaFoldDB" id="A0A2N3N4T6"/>
<feature type="region of interest" description="Disordered" evidence="5">
    <location>
        <begin position="103"/>
        <end position="137"/>
    </location>
</feature>
<evidence type="ECO:0000256" key="1">
    <source>
        <dbReference type="ARBA" id="ARBA00009451"/>
    </source>
</evidence>
<dbReference type="FunCoup" id="A0A2N3N4T6">
    <property type="interactions" value="234"/>
</dbReference>
<keyword evidence="7" id="KW-1185">Reference proteome</keyword>
<organism evidence="6 7">
    <name type="scientific">Lomentospora prolificans</name>
    <dbReference type="NCBI Taxonomy" id="41688"/>
    <lineage>
        <taxon>Eukaryota</taxon>
        <taxon>Fungi</taxon>
        <taxon>Dikarya</taxon>
        <taxon>Ascomycota</taxon>
        <taxon>Pezizomycotina</taxon>
        <taxon>Sordariomycetes</taxon>
        <taxon>Hypocreomycetidae</taxon>
        <taxon>Microascales</taxon>
        <taxon>Microascaceae</taxon>
        <taxon>Lomentospora</taxon>
    </lineage>
</organism>
<evidence type="ECO:0000256" key="2">
    <source>
        <dbReference type="ARBA" id="ARBA00022980"/>
    </source>
</evidence>
<dbReference type="InterPro" id="IPR036394">
    <property type="entry name" value="Ribosomal_uL22_sf"/>
</dbReference>
<dbReference type="SUPFAM" id="SSF54843">
    <property type="entry name" value="Ribosomal protein L22"/>
    <property type="match status" value="1"/>
</dbReference>
<dbReference type="OrthoDB" id="416470at2759"/>
<name>A0A2N3N4T6_9PEZI</name>
<accession>A0A2N3N4T6</accession>
<evidence type="ECO:0000313" key="6">
    <source>
        <dbReference type="EMBL" id="PKS07435.1"/>
    </source>
</evidence>
<proteinExistence type="inferred from homology"/>
<sequence>MSLQQQTRRIALALSSSSHFTHQQCLTPLSSRISPLPTTLAALPSTRRSKWSLSNLNPFRRKAAEPTSASDLDDPMIRRRMMEESATPKISDSIFEDEITAVEQKRRQPGAKSDQQAAIRPQHLAPSSDPDPQSRQRWERKMVIRMVRRNGAETRHEIIRRTEREMRYRSPFMATSVKKLVHLARQIADRPLDEALVQMQYSKKKMAREIRHHLELARDKAIVEHGMGLGRVNGEAPLEQPKQIKSKDGKWLVINDPTRIYIAQAWVGRGPWRGQRLVHLGRGRKGMHQKPSTSISFVLKEEKTRIREYEEALAKEKKQGPWVHLPNRPISAQRQYYTW</sequence>
<comment type="similarity">
    <text evidence="1 4">Belongs to the universal ribosomal protein uL22 family.</text>
</comment>
<dbReference type="VEuPathDB" id="FungiDB:jhhlp_006039"/>
<protein>
    <recommendedName>
        <fullName evidence="8">Mitochondrial large ribosomal subunit</fullName>
    </recommendedName>
</protein>
<dbReference type="PANTHER" id="PTHR13501:SF10">
    <property type="entry name" value="LARGE RIBOSOMAL SUBUNIT PROTEIN UL22M"/>
    <property type="match status" value="1"/>
</dbReference>
<evidence type="ECO:0000313" key="7">
    <source>
        <dbReference type="Proteomes" id="UP000233524"/>
    </source>
</evidence>
<evidence type="ECO:0008006" key="8">
    <source>
        <dbReference type="Google" id="ProtNLM"/>
    </source>
</evidence>
<comment type="caution">
    <text evidence="6">The sequence shown here is derived from an EMBL/GenBank/DDBJ whole genome shotgun (WGS) entry which is preliminary data.</text>
</comment>
<dbReference type="Proteomes" id="UP000233524">
    <property type="component" value="Unassembled WGS sequence"/>
</dbReference>
<dbReference type="PANTHER" id="PTHR13501">
    <property type="entry name" value="CHLOROPLAST 50S RIBOSOMAL PROTEIN L22-RELATED"/>
    <property type="match status" value="1"/>
</dbReference>
<dbReference type="FunFam" id="3.90.470.10:FF:000017">
    <property type="entry name" value="54S ribosomal protein L22, mitochondrial"/>
    <property type="match status" value="1"/>
</dbReference>
<evidence type="ECO:0000256" key="3">
    <source>
        <dbReference type="ARBA" id="ARBA00023274"/>
    </source>
</evidence>
<dbReference type="InterPro" id="IPR047867">
    <property type="entry name" value="Ribosomal_uL22_bac/org-type"/>
</dbReference>
<dbReference type="Gene3D" id="3.90.470.10">
    <property type="entry name" value="Ribosomal protein L22/L17"/>
    <property type="match status" value="1"/>
</dbReference>
<dbReference type="EMBL" id="NLAX01000701">
    <property type="protein sequence ID" value="PKS07435.1"/>
    <property type="molecule type" value="Genomic_DNA"/>
</dbReference>
<dbReference type="GO" id="GO:0003735">
    <property type="term" value="F:structural constituent of ribosome"/>
    <property type="evidence" value="ECO:0007669"/>
    <property type="project" value="InterPro"/>
</dbReference>
<dbReference type="Pfam" id="PF00237">
    <property type="entry name" value="Ribosomal_L22"/>
    <property type="match status" value="1"/>
</dbReference>
<dbReference type="GO" id="GO:0015934">
    <property type="term" value="C:large ribosomal subunit"/>
    <property type="evidence" value="ECO:0007669"/>
    <property type="project" value="InterPro"/>
</dbReference>
<evidence type="ECO:0000256" key="4">
    <source>
        <dbReference type="RuleBase" id="RU004005"/>
    </source>
</evidence>
<dbReference type="InParanoid" id="A0A2N3N4T6"/>
<reference evidence="6 7" key="1">
    <citation type="journal article" date="2017" name="G3 (Bethesda)">
        <title>First Draft Genome Sequence of the Pathogenic Fungus Lomentospora prolificans (Formerly Scedosporium prolificans).</title>
        <authorList>
            <person name="Luo R."/>
            <person name="Zimin A."/>
            <person name="Workman R."/>
            <person name="Fan Y."/>
            <person name="Pertea G."/>
            <person name="Grossman N."/>
            <person name="Wear M.P."/>
            <person name="Jia B."/>
            <person name="Miller H."/>
            <person name="Casadevall A."/>
            <person name="Timp W."/>
            <person name="Zhang S.X."/>
            <person name="Salzberg S.L."/>
        </authorList>
    </citation>
    <scope>NUCLEOTIDE SEQUENCE [LARGE SCALE GENOMIC DNA]</scope>
    <source>
        <strain evidence="6 7">JHH-5317</strain>
    </source>
</reference>
<evidence type="ECO:0000256" key="5">
    <source>
        <dbReference type="SAM" id="MobiDB-lite"/>
    </source>
</evidence>
<keyword evidence="2 4" id="KW-0689">Ribosomal protein</keyword>
<gene>
    <name evidence="6" type="ORF">jhhlp_006039</name>
</gene>
<keyword evidence="3 4" id="KW-0687">Ribonucleoprotein</keyword>
<dbReference type="InterPro" id="IPR001063">
    <property type="entry name" value="Ribosomal_uL22"/>
</dbReference>